<dbReference type="InterPro" id="IPR010290">
    <property type="entry name" value="TM_effector"/>
</dbReference>
<dbReference type="PANTHER" id="PTHR23513:SF11">
    <property type="entry name" value="STAPHYLOFERRIN A TRANSPORTER"/>
    <property type="match status" value="1"/>
</dbReference>
<dbReference type="InterPro" id="IPR020846">
    <property type="entry name" value="MFS_dom"/>
</dbReference>
<feature type="transmembrane region" description="Helical" evidence="7">
    <location>
        <begin position="292"/>
        <end position="308"/>
    </location>
</feature>
<accession>A0A4S1CKP5</accession>
<keyword evidence="2" id="KW-0813">Transport</keyword>
<evidence type="ECO:0000256" key="4">
    <source>
        <dbReference type="ARBA" id="ARBA00022692"/>
    </source>
</evidence>
<evidence type="ECO:0000259" key="8">
    <source>
        <dbReference type="PROSITE" id="PS50850"/>
    </source>
</evidence>
<comment type="subcellular location">
    <subcellularLocation>
        <location evidence="1">Cell membrane</location>
        <topology evidence="1">Multi-pass membrane protein</topology>
    </subcellularLocation>
</comment>
<evidence type="ECO:0000256" key="7">
    <source>
        <dbReference type="SAM" id="Phobius"/>
    </source>
</evidence>
<dbReference type="EMBL" id="SRSC01000001">
    <property type="protein sequence ID" value="TGU74123.1"/>
    <property type="molecule type" value="Genomic_DNA"/>
</dbReference>
<feature type="transmembrane region" description="Helical" evidence="7">
    <location>
        <begin position="314"/>
        <end position="331"/>
    </location>
</feature>
<sequence>MEMAKGIPLITDGNYRLFWTGQGLSWLGSVMQSVAQGWLVWSLTGSPAHLALTAVMLSLPVLLFGVLGGVSADRFDRRTLLLVTQLSSIVPSLMLGVLAFRGAATTPVIMALAFFQGALNAFDVPARQALLAELVPRERLGQAVACNAVAFNATRLLGPAAAGCLIASCGAASCFFINAVSFLAGGATLFFVRVPHRSVEHPVRRELLSAADLRGGMRFVMMHREIALLLTSVLLVGLLAIPFVPLLPVFADSFAAGPRGLGTMSASLGGGSLLAALWLAATARLPQRRDDHLPAGMLLPLALLLFALSTNYLLSLVALFTAGAAVVIFLARVNCSLQQNCPDRLRGRVMGAYTLALLGAAPIGSLLVGAIAACTGAQFALILTSSTCAACLAVLRLGRRREGTAATPWGSTLVGSDCARDW</sequence>
<dbReference type="PROSITE" id="PS50850">
    <property type="entry name" value="MFS"/>
    <property type="match status" value="1"/>
</dbReference>
<keyword evidence="3" id="KW-1003">Cell membrane</keyword>
<name>A0A4S1CKP5_9BACT</name>
<feature type="transmembrane region" description="Helical" evidence="7">
    <location>
        <begin position="379"/>
        <end position="398"/>
    </location>
</feature>
<dbReference type="Pfam" id="PF05977">
    <property type="entry name" value="MFS_3"/>
    <property type="match status" value="1"/>
</dbReference>
<keyword evidence="4 7" id="KW-0812">Transmembrane</keyword>
<dbReference type="PANTHER" id="PTHR23513">
    <property type="entry name" value="INTEGRAL MEMBRANE EFFLUX PROTEIN-RELATED"/>
    <property type="match status" value="1"/>
</dbReference>
<feature type="transmembrane region" description="Helical" evidence="7">
    <location>
        <begin position="260"/>
        <end position="280"/>
    </location>
</feature>
<evidence type="ECO:0000256" key="2">
    <source>
        <dbReference type="ARBA" id="ARBA00022448"/>
    </source>
</evidence>
<feature type="transmembrane region" description="Helical" evidence="7">
    <location>
        <begin position="165"/>
        <end position="192"/>
    </location>
</feature>
<evidence type="ECO:0000256" key="1">
    <source>
        <dbReference type="ARBA" id="ARBA00004651"/>
    </source>
</evidence>
<feature type="transmembrane region" description="Helical" evidence="7">
    <location>
        <begin position="48"/>
        <end position="67"/>
    </location>
</feature>
<proteinExistence type="predicted"/>
<dbReference type="GO" id="GO:0022857">
    <property type="term" value="F:transmembrane transporter activity"/>
    <property type="evidence" value="ECO:0007669"/>
    <property type="project" value="InterPro"/>
</dbReference>
<evidence type="ECO:0000256" key="5">
    <source>
        <dbReference type="ARBA" id="ARBA00022989"/>
    </source>
</evidence>
<feature type="transmembrane region" description="Helical" evidence="7">
    <location>
        <begin position="226"/>
        <end position="248"/>
    </location>
</feature>
<dbReference type="GO" id="GO:0005886">
    <property type="term" value="C:plasma membrane"/>
    <property type="evidence" value="ECO:0007669"/>
    <property type="project" value="UniProtKB-SubCell"/>
</dbReference>
<keyword evidence="5 7" id="KW-1133">Transmembrane helix</keyword>
<comment type="caution">
    <text evidence="9">The sequence shown here is derived from an EMBL/GenBank/DDBJ whole genome shotgun (WGS) entry which is preliminary data.</text>
</comment>
<feature type="domain" description="Major facilitator superfamily (MFS) profile" evidence="8">
    <location>
        <begin position="1"/>
        <end position="402"/>
    </location>
</feature>
<gene>
    <name evidence="9" type="ORF">E4633_01245</name>
</gene>
<dbReference type="InterPro" id="IPR036259">
    <property type="entry name" value="MFS_trans_sf"/>
</dbReference>
<dbReference type="CDD" id="cd06173">
    <property type="entry name" value="MFS_MefA_like"/>
    <property type="match status" value="1"/>
</dbReference>
<reference evidence="9 10" key="1">
    <citation type="submission" date="2019-04" db="EMBL/GenBank/DDBJ databases">
        <title>Geobacter oryzae sp. nov., ferric-reducing bacteria isolated from paddy soil.</title>
        <authorList>
            <person name="Xu Z."/>
            <person name="Masuda Y."/>
            <person name="Itoh H."/>
            <person name="Senoo K."/>
        </authorList>
    </citation>
    <scope>NUCLEOTIDE SEQUENCE [LARGE SCALE GENOMIC DNA]</scope>
    <source>
        <strain evidence="9 10">Red111</strain>
    </source>
</reference>
<organism evidence="9 10">
    <name type="scientific">Geomonas terrae</name>
    <dbReference type="NCBI Taxonomy" id="2562681"/>
    <lineage>
        <taxon>Bacteria</taxon>
        <taxon>Pseudomonadati</taxon>
        <taxon>Thermodesulfobacteriota</taxon>
        <taxon>Desulfuromonadia</taxon>
        <taxon>Geobacterales</taxon>
        <taxon>Geobacteraceae</taxon>
        <taxon>Geomonas</taxon>
    </lineage>
</organism>
<dbReference type="SUPFAM" id="SSF103473">
    <property type="entry name" value="MFS general substrate transporter"/>
    <property type="match status" value="1"/>
</dbReference>
<protein>
    <submittedName>
        <fullName evidence="9">MFS transporter</fullName>
    </submittedName>
</protein>
<dbReference type="AlphaFoldDB" id="A0A4S1CKP5"/>
<dbReference type="Gene3D" id="1.20.1250.20">
    <property type="entry name" value="MFS general substrate transporter like domains"/>
    <property type="match status" value="1"/>
</dbReference>
<feature type="transmembrane region" description="Helical" evidence="7">
    <location>
        <begin position="352"/>
        <end position="373"/>
    </location>
</feature>
<evidence type="ECO:0000256" key="6">
    <source>
        <dbReference type="ARBA" id="ARBA00023136"/>
    </source>
</evidence>
<dbReference type="Proteomes" id="UP000306416">
    <property type="component" value="Unassembled WGS sequence"/>
</dbReference>
<dbReference type="RefSeq" id="WP_135868461.1">
    <property type="nucleotide sequence ID" value="NZ_SRSC01000001.1"/>
</dbReference>
<evidence type="ECO:0000256" key="3">
    <source>
        <dbReference type="ARBA" id="ARBA00022475"/>
    </source>
</evidence>
<evidence type="ECO:0000313" key="10">
    <source>
        <dbReference type="Proteomes" id="UP000306416"/>
    </source>
</evidence>
<keyword evidence="10" id="KW-1185">Reference proteome</keyword>
<evidence type="ECO:0000313" key="9">
    <source>
        <dbReference type="EMBL" id="TGU74123.1"/>
    </source>
</evidence>
<keyword evidence="6 7" id="KW-0472">Membrane</keyword>